<name>A0A974VXJ0_9NOCA</name>
<reference evidence="3 4" key="1">
    <citation type="journal article" date="2021" name="Microbiol. Resour. Announc.">
        <title>Complete Genome Sequences of Two Rhodococcus sp. Strains with Large and Linear Chromosomes, Isolated from Apple Rhizosphere.</title>
        <authorList>
            <person name="Benning S."/>
            <person name="Brugnone N."/>
            <person name="Siani R."/>
            <person name="Kublik S."/>
            <person name="Schloter M."/>
            <person name="Rad V."/>
        </authorList>
    </citation>
    <scope>NUCLEOTIDE SEQUENCE [LARGE SCALE GENOMIC DNA]</scope>
    <source>
        <strain evidence="3 4">R79</strain>
    </source>
</reference>
<dbReference type="InterPro" id="IPR018929">
    <property type="entry name" value="DUF2510"/>
</dbReference>
<gene>
    <name evidence="3" type="ORF">JWS13_02310</name>
</gene>
<accession>A0A974VXJ0</accession>
<organism evidence="3 4">
    <name type="scientific">Rhodococcus pseudokoreensis</name>
    <dbReference type="NCBI Taxonomy" id="2811421"/>
    <lineage>
        <taxon>Bacteria</taxon>
        <taxon>Bacillati</taxon>
        <taxon>Actinomycetota</taxon>
        <taxon>Actinomycetes</taxon>
        <taxon>Mycobacteriales</taxon>
        <taxon>Nocardiaceae</taxon>
        <taxon>Rhodococcus</taxon>
    </lineage>
</organism>
<keyword evidence="1" id="KW-1133">Transmembrane helix</keyword>
<dbReference type="Pfam" id="PF10708">
    <property type="entry name" value="DUF2510"/>
    <property type="match status" value="2"/>
</dbReference>
<keyword evidence="1" id="KW-0472">Membrane</keyword>
<keyword evidence="3" id="KW-0614">Plasmid</keyword>
<feature type="transmembrane region" description="Helical" evidence="1">
    <location>
        <begin position="67"/>
        <end position="86"/>
    </location>
</feature>
<dbReference type="Proteomes" id="UP000662986">
    <property type="component" value="Plasmid unnamed4"/>
</dbReference>
<protein>
    <submittedName>
        <fullName evidence="3">DUF2510 domain-containing protein</fullName>
    </submittedName>
</protein>
<feature type="transmembrane region" description="Helical" evidence="1">
    <location>
        <begin position="92"/>
        <end position="115"/>
    </location>
</feature>
<evidence type="ECO:0000313" key="4">
    <source>
        <dbReference type="Proteomes" id="UP000662986"/>
    </source>
</evidence>
<evidence type="ECO:0000256" key="1">
    <source>
        <dbReference type="SAM" id="Phobius"/>
    </source>
</evidence>
<keyword evidence="4" id="KW-1185">Reference proteome</keyword>
<dbReference type="EMBL" id="CP070615">
    <property type="protein sequence ID" value="QSE87525.1"/>
    <property type="molecule type" value="Genomic_DNA"/>
</dbReference>
<evidence type="ECO:0000259" key="2">
    <source>
        <dbReference type="Pfam" id="PF10708"/>
    </source>
</evidence>
<keyword evidence="1" id="KW-0812">Transmembrane</keyword>
<evidence type="ECO:0000313" key="3">
    <source>
        <dbReference type="EMBL" id="QSE87525.1"/>
    </source>
</evidence>
<proteinExistence type="predicted"/>
<feature type="domain" description="DUF2510" evidence="2">
    <location>
        <begin position="137"/>
        <end position="169"/>
    </location>
</feature>
<geneLocation type="plasmid" evidence="3 4">
    <name>unnamed4</name>
</geneLocation>
<sequence>MTTPTSPGWYPDPANPRLARWYSGTEWTEQTRTIPPAHQIASPEAAPSIGGPRRHTMTDAQGRRMRGILWFLGSIAAIILLASGVGVDLSGIQVIFWVFVLGIAALAVLVVRALVRLGDRRPTPVHVVVAPAPGLTAGWYPDQQDASLVRWHDGTQWTLHTQPANTMPPRGS</sequence>
<reference evidence="3 4" key="2">
    <citation type="journal article" date="2022" name="Arch. Microbiol.">
        <title>Rhodococcus pseudokoreensis sp. nov. isolated from the rhizosphere of young M26 apple rootstocks.</title>
        <authorList>
            <person name="Kampfer P."/>
            <person name="Glaeser S.P."/>
            <person name="Blom J."/>
            <person name="Wolf J."/>
            <person name="Benning S."/>
            <person name="Schloter M."/>
            <person name="Neumann-Schaal M."/>
        </authorList>
    </citation>
    <scope>NUCLEOTIDE SEQUENCE [LARGE SCALE GENOMIC DNA]</scope>
    <source>
        <strain evidence="3 4">R79</strain>
    </source>
</reference>
<feature type="domain" description="DUF2510" evidence="2">
    <location>
        <begin position="7"/>
        <end position="37"/>
    </location>
</feature>